<sequence length="495" mass="56854">MSNTNPIRKKRKVTKTKAYSTSSIASSNISNPRANASFARFFYQDDEIDSTVTYCKLCSLELDELDGIQAQPYPYSKSGSSTGNLIKHLREKHKINSKNYKRYLDDNEQPIINRSVESTDLDLPSLSPEQQPMLMLVTSLRNKTDAISRREGEKLLKLCLTAEEQEFVKQMVNILKPFEEITRHICGSKYPILNLVHPYIRTLKNKFAPKTENGELFEAWINLIYGSEDLDTNNDSSFSSDNEADIPSAGNRRQWQYAHRSAYRRKNHVNHRKKKKTLTELDDSNTVEYLSPVNCSGLLEKAQAAIFLSLDELWSASNEMGLKASILDPRALKLLPFATIQEREKTEAQIRTELLLLEAQLNNSSNNEEIEKSSVILNEDPQDSLSAELWGSCLIPDNIFTEDEFTRYMKEQIAHKNQNPLIWWEDRRTSYPFLGQLARKYLSIPATSVPSERLFSDANIHISARRTRLDPHLVDKMLFLKRNADHHSMFPSDNN</sequence>
<keyword evidence="2" id="KW-0479">Metal-binding</keyword>
<evidence type="ECO:0000313" key="7">
    <source>
        <dbReference type="EMBL" id="CAG8667137.1"/>
    </source>
</evidence>
<dbReference type="PANTHER" id="PTHR46481">
    <property type="entry name" value="ZINC FINGER BED DOMAIN-CONTAINING PROTEIN 4"/>
    <property type="match status" value="1"/>
</dbReference>
<comment type="caution">
    <text evidence="7">The sequence shown here is derived from an EMBL/GenBank/DDBJ whole genome shotgun (WGS) entry which is preliminary data.</text>
</comment>
<protein>
    <submittedName>
        <fullName evidence="7">2215_t:CDS:1</fullName>
    </submittedName>
</protein>
<feature type="domain" description="HAT C-terminal dimerisation" evidence="6">
    <location>
        <begin position="404"/>
        <end position="483"/>
    </location>
</feature>
<accession>A0A9N9E6I1</accession>
<evidence type="ECO:0000256" key="1">
    <source>
        <dbReference type="ARBA" id="ARBA00004123"/>
    </source>
</evidence>
<gene>
    <name evidence="7" type="ORF">CPELLU_LOCUS10084</name>
</gene>
<name>A0A9N9E6I1_9GLOM</name>
<dbReference type="GO" id="GO:0005634">
    <property type="term" value="C:nucleus"/>
    <property type="evidence" value="ECO:0007669"/>
    <property type="project" value="UniProtKB-SubCell"/>
</dbReference>
<dbReference type="InterPro" id="IPR012337">
    <property type="entry name" value="RNaseH-like_sf"/>
</dbReference>
<evidence type="ECO:0000256" key="5">
    <source>
        <dbReference type="ARBA" id="ARBA00023242"/>
    </source>
</evidence>
<evidence type="ECO:0000313" key="8">
    <source>
        <dbReference type="Proteomes" id="UP000789759"/>
    </source>
</evidence>
<dbReference type="Proteomes" id="UP000789759">
    <property type="component" value="Unassembled WGS sequence"/>
</dbReference>
<dbReference type="SUPFAM" id="SSF53098">
    <property type="entry name" value="Ribonuclease H-like"/>
    <property type="match status" value="1"/>
</dbReference>
<dbReference type="OrthoDB" id="2427034at2759"/>
<keyword evidence="8" id="KW-1185">Reference proteome</keyword>
<evidence type="ECO:0000256" key="4">
    <source>
        <dbReference type="ARBA" id="ARBA00022833"/>
    </source>
</evidence>
<comment type="subcellular location">
    <subcellularLocation>
        <location evidence="1">Nucleus</location>
    </subcellularLocation>
</comment>
<evidence type="ECO:0000256" key="3">
    <source>
        <dbReference type="ARBA" id="ARBA00022771"/>
    </source>
</evidence>
<reference evidence="7" key="1">
    <citation type="submission" date="2021-06" db="EMBL/GenBank/DDBJ databases">
        <authorList>
            <person name="Kallberg Y."/>
            <person name="Tangrot J."/>
            <person name="Rosling A."/>
        </authorList>
    </citation>
    <scope>NUCLEOTIDE SEQUENCE</scope>
    <source>
        <strain evidence="7">FL966</strain>
    </source>
</reference>
<evidence type="ECO:0000259" key="6">
    <source>
        <dbReference type="Pfam" id="PF05699"/>
    </source>
</evidence>
<keyword evidence="5" id="KW-0539">Nucleus</keyword>
<dbReference type="PANTHER" id="PTHR46481:SF10">
    <property type="entry name" value="ZINC FINGER BED DOMAIN-CONTAINING PROTEIN 39"/>
    <property type="match status" value="1"/>
</dbReference>
<dbReference type="InterPro" id="IPR052035">
    <property type="entry name" value="ZnF_BED_domain_contain"/>
</dbReference>
<dbReference type="AlphaFoldDB" id="A0A9N9E6I1"/>
<dbReference type="GO" id="GO:0046983">
    <property type="term" value="F:protein dimerization activity"/>
    <property type="evidence" value="ECO:0007669"/>
    <property type="project" value="InterPro"/>
</dbReference>
<keyword evidence="4" id="KW-0862">Zinc</keyword>
<dbReference type="GO" id="GO:0008270">
    <property type="term" value="F:zinc ion binding"/>
    <property type="evidence" value="ECO:0007669"/>
    <property type="project" value="UniProtKB-KW"/>
</dbReference>
<organism evidence="7 8">
    <name type="scientific">Cetraspora pellucida</name>
    <dbReference type="NCBI Taxonomy" id="1433469"/>
    <lineage>
        <taxon>Eukaryota</taxon>
        <taxon>Fungi</taxon>
        <taxon>Fungi incertae sedis</taxon>
        <taxon>Mucoromycota</taxon>
        <taxon>Glomeromycotina</taxon>
        <taxon>Glomeromycetes</taxon>
        <taxon>Diversisporales</taxon>
        <taxon>Gigasporaceae</taxon>
        <taxon>Cetraspora</taxon>
    </lineage>
</organism>
<dbReference type="Pfam" id="PF05699">
    <property type="entry name" value="Dimer_Tnp_hAT"/>
    <property type="match status" value="1"/>
</dbReference>
<keyword evidence="3" id="KW-0863">Zinc-finger</keyword>
<proteinExistence type="predicted"/>
<dbReference type="EMBL" id="CAJVQA010008139">
    <property type="protein sequence ID" value="CAG8667137.1"/>
    <property type="molecule type" value="Genomic_DNA"/>
</dbReference>
<evidence type="ECO:0000256" key="2">
    <source>
        <dbReference type="ARBA" id="ARBA00022723"/>
    </source>
</evidence>
<dbReference type="InterPro" id="IPR008906">
    <property type="entry name" value="HATC_C_dom"/>
</dbReference>